<comment type="caution">
    <text evidence="7">The sequence shown here is derived from an EMBL/GenBank/DDBJ whole genome shotgun (WGS) entry which is preliminary data.</text>
</comment>
<evidence type="ECO:0000313" key="7">
    <source>
        <dbReference type="EMBL" id="PRM87142.1"/>
    </source>
</evidence>
<evidence type="ECO:0000259" key="6">
    <source>
        <dbReference type="PROSITE" id="PS51736"/>
    </source>
</evidence>
<dbReference type="InterPro" id="IPR050639">
    <property type="entry name" value="SSR_resolvase"/>
</dbReference>
<dbReference type="PROSITE" id="PS00397">
    <property type="entry name" value="RECOMBINASES_1"/>
    <property type="match status" value="1"/>
</dbReference>
<feature type="domain" description="Resolvase/invertase-type recombinase catalytic" evidence="6">
    <location>
        <begin position="5"/>
        <end position="149"/>
    </location>
</feature>
<protein>
    <submittedName>
        <fullName evidence="7">Resolvase</fullName>
    </submittedName>
</protein>
<evidence type="ECO:0000256" key="1">
    <source>
        <dbReference type="ARBA" id="ARBA00022908"/>
    </source>
</evidence>
<dbReference type="RefSeq" id="WP_105909659.1">
    <property type="nucleotide sequence ID" value="NZ_NXGJ01000013.1"/>
</dbReference>
<proteinExistence type="predicted"/>
<feature type="active site" description="O-(5'-phospho-DNA)-serine intermediate" evidence="4 5">
    <location>
        <position position="13"/>
    </location>
</feature>
<dbReference type="InterPro" id="IPR006118">
    <property type="entry name" value="Recombinase_CS"/>
</dbReference>
<dbReference type="Pfam" id="PF00239">
    <property type="entry name" value="Resolvase"/>
    <property type="match status" value="1"/>
</dbReference>
<sequence length="206" mass="23550">MKMPLFYGYARVSTSFQSLKNQRHEIFEYAHKNNILIDKIVEVEISSNKNKNERLIDETLNKLTKGDVLIVTKLDRLGRSTIEVLQIIENIKSKGIILHIIKDRLIIDGSVSNSVNDMLLTLLSGFAQMERDFISERTKSALAQRKSQGIKLGRKKGTIVKSIYDEHFEKIKTLMDKKVTVSNISKIIGIGTRQSLTNYIKSRIKI</sequence>
<dbReference type="SUPFAM" id="SSF53041">
    <property type="entry name" value="Resolvase-like"/>
    <property type="match status" value="1"/>
</dbReference>
<dbReference type="InterPro" id="IPR006119">
    <property type="entry name" value="Resolv_N"/>
</dbReference>
<reference evidence="7 8" key="1">
    <citation type="submission" date="2017-09" db="EMBL/GenBank/DDBJ databases">
        <title>Reassesment of A. cryaerophilus.</title>
        <authorList>
            <person name="Perez-Cataluna A."/>
            <person name="Collado L."/>
            <person name="Salgado O."/>
            <person name="Lefinanco V."/>
            <person name="Figueras M.J."/>
        </authorList>
    </citation>
    <scope>NUCLEOTIDE SEQUENCE [LARGE SCALE GENOMIC DNA]</scope>
    <source>
        <strain evidence="7 8">LMG 9861</strain>
    </source>
</reference>
<dbReference type="EMBL" id="NXGJ01000013">
    <property type="protein sequence ID" value="PRM87142.1"/>
    <property type="molecule type" value="Genomic_DNA"/>
</dbReference>
<dbReference type="InterPro" id="IPR036162">
    <property type="entry name" value="Resolvase-like_N_sf"/>
</dbReference>
<dbReference type="Gene3D" id="3.40.50.1390">
    <property type="entry name" value="Resolvase, N-terminal catalytic domain"/>
    <property type="match status" value="1"/>
</dbReference>
<name>A0A2S9SKP8_9BACT</name>
<keyword evidence="3" id="KW-0233">DNA recombination</keyword>
<evidence type="ECO:0000256" key="5">
    <source>
        <dbReference type="PROSITE-ProRule" id="PRU10137"/>
    </source>
</evidence>
<organism evidence="7 8">
    <name type="scientific">Aliarcobacter cryaerophilus</name>
    <dbReference type="NCBI Taxonomy" id="28198"/>
    <lineage>
        <taxon>Bacteria</taxon>
        <taxon>Pseudomonadati</taxon>
        <taxon>Campylobacterota</taxon>
        <taxon>Epsilonproteobacteria</taxon>
        <taxon>Campylobacterales</taxon>
        <taxon>Arcobacteraceae</taxon>
        <taxon>Aliarcobacter</taxon>
    </lineage>
</organism>
<dbReference type="SMART" id="SM00857">
    <property type="entry name" value="Resolvase"/>
    <property type="match status" value="1"/>
</dbReference>
<gene>
    <name evidence="7" type="ORF">CJ669_09110</name>
</gene>
<dbReference type="PROSITE" id="PS51736">
    <property type="entry name" value="RECOMBINASES_3"/>
    <property type="match status" value="1"/>
</dbReference>
<dbReference type="Proteomes" id="UP000239065">
    <property type="component" value="Unassembled WGS sequence"/>
</dbReference>
<accession>A0A2S9SKP8</accession>
<keyword evidence="1" id="KW-0229">DNA integration</keyword>
<evidence type="ECO:0000256" key="2">
    <source>
        <dbReference type="ARBA" id="ARBA00023125"/>
    </source>
</evidence>
<dbReference type="AlphaFoldDB" id="A0A2S9SKP8"/>
<evidence type="ECO:0000256" key="4">
    <source>
        <dbReference type="PIRSR" id="PIRSR606118-50"/>
    </source>
</evidence>
<dbReference type="PANTHER" id="PTHR30461:SF19">
    <property type="entry name" value="SITE-SPECIFIC RECOMBINASE RESOLVASE FAMILY"/>
    <property type="match status" value="1"/>
</dbReference>
<dbReference type="PANTHER" id="PTHR30461">
    <property type="entry name" value="DNA-INVERTASE FROM LAMBDOID PROPHAGE"/>
    <property type="match status" value="1"/>
</dbReference>
<dbReference type="GO" id="GO:0003677">
    <property type="term" value="F:DNA binding"/>
    <property type="evidence" value="ECO:0007669"/>
    <property type="project" value="UniProtKB-KW"/>
</dbReference>
<dbReference type="GO" id="GO:0015074">
    <property type="term" value="P:DNA integration"/>
    <property type="evidence" value="ECO:0007669"/>
    <property type="project" value="UniProtKB-KW"/>
</dbReference>
<dbReference type="GO" id="GO:0000150">
    <property type="term" value="F:DNA strand exchange activity"/>
    <property type="evidence" value="ECO:0007669"/>
    <property type="project" value="InterPro"/>
</dbReference>
<dbReference type="PROSITE" id="PS00398">
    <property type="entry name" value="RECOMBINASES_2"/>
    <property type="match status" value="1"/>
</dbReference>
<keyword evidence="2" id="KW-0238">DNA-binding</keyword>
<evidence type="ECO:0000256" key="3">
    <source>
        <dbReference type="ARBA" id="ARBA00023172"/>
    </source>
</evidence>
<evidence type="ECO:0000313" key="8">
    <source>
        <dbReference type="Proteomes" id="UP000239065"/>
    </source>
</evidence>
<dbReference type="CDD" id="cd03768">
    <property type="entry name" value="SR_ResInv"/>
    <property type="match status" value="1"/>
</dbReference>